<proteinExistence type="predicted"/>
<protein>
    <submittedName>
        <fullName evidence="2">Quinone oxidoreductase-like protein 2</fullName>
    </submittedName>
</protein>
<gene>
    <name evidence="2" type="ORF">g.32816</name>
</gene>
<dbReference type="PANTHER" id="PTHR43677:SF4">
    <property type="entry name" value="QUINONE OXIDOREDUCTASE-LIKE PROTEIN 2"/>
    <property type="match status" value="1"/>
</dbReference>
<dbReference type="Pfam" id="PF08240">
    <property type="entry name" value="ADH_N"/>
    <property type="match status" value="1"/>
</dbReference>
<evidence type="ECO:0000313" key="2">
    <source>
        <dbReference type="EMBL" id="MBY24402.1"/>
    </source>
</evidence>
<accession>A0A2S2P4Y1</accession>
<dbReference type="Gene3D" id="3.90.180.10">
    <property type="entry name" value="Medium-chain alcohol dehydrogenases, catalytic domain"/>
    <property type="match status" value="1"/>
</dbReference>
<dbReference type="InterPro" id="IPR020843">
    <property type="entry name" value="ER"/>
</dbReference>
<dbReference type="Gene3D" id="3.40.50.720">
    <property type="entry name" value="NAD(P)-binding Rossmann-like Domain"/>
    <property type="match status" value="1"/>
</dbReference>
<dbReference type="InterPro" id="IPR011032">
    <property type="entry name" value="GroES-like_sf"/>
</dbReference>
<dbReference type="SMART" id="SM00829">
    <property type="entry name" value="PKS_ER"/>
    <property type="match status" value="1"/>
</dbReference>
<organism evidence="2">
    <name type="scientific">Schizaphis graminum</name>
    <name type="common">Green bug aphid</name>
    <dbReference type="NCBI Taxonomy" id="13262"/>
    <lineage>
        <taxon>Eukaryota</taxon>
        <taxon>Metazoa</taxon>
        <taxon>Ecdysozoa</taxon>
        <taxon>Arthropoda</taxon>
        <taxon>Hexapoda</taxon>
        <taxon>Insecta</taxon>
        <taxon>Pterygota</taxon>
        <taxon>Neoptera</taxon>
        <taxon>Paraneoptera</taxon>
        <taxon>Hemiptera</taxon>
        <taxon>Sternorrhyncha</taxon>
        <taxon>Aphidomorpha</taxon>
        <taxon>Aphidoidea</taxon>
        <taxon>Aphididae</taxon>
        <taxon>Aphidini</taxon>
        <taxon>Schizaphis</taxon>
    </lineage>
</organism>
<dbReference type="InterPro" id="IPR036291">
    <property type="entry name" value="NAD(P)-bd_dom_sf"/>
</dbReference>
<reference evidence="2" key="1">
    <citation type="submission" date="2018-04" db="EMBL/GenBank/DDBJ databases">
        <title>Transcriptome of Schizaphis graminum biotype I.</title>
        <authorList>
            <person name="Scully E.D."/>
            <person name="Geib S.M."/>
            <person name="Palmer N.A."/>
            <person name="Koch K."/>
            <person name="Bradshaw J."/>
            <person name="Heng-Moss T."/>
            <person name="Sarath G."/>
        </authorList>
    </citation>
    <scope>NUCLEOTIDE SEQUENCE</scope>
</reference>
<evidence type="ECO:0000259" key="1">
    <source>
        <dbReference type="SMART" id="SM00829"/>
    </source>
</evidence>
<dbReference type="SUPFAM" id="SSF51735">
    <property type="entry name" value="NAD(P)-binding Rossmann-fold domains"/>
    <property type="match status" value="1"/>
</dbReference>
<dbReference type="InterPro" id="IPR051397">
    <property type="entry name" value="Zn-ADH-like_protein"/>
</dbReference>
<name>A0A2S2P4Y1_SCHGA</name>
<dbReference type="PANTHER" id="PTHR43677">
    <property type="entry name" value="SHORT-CHAIN DEHYDROGENASE/REDUCTASE"/>
    <property type="match status" value="1"/>
</dbReference>
<dbReference type="InterPro" id="IPR013149">
    <property type="entry name" value="ADH-like_C"/>
</dbReference>
<dbReference type="Pfam" id="PF00107">
    <property type="entry name" value="ADH_zinc_N"/>
    <property type="match status" value="1"/>
</dbReference>
<dbReference type="SUPFAM" id="SSF50129">
    <property type="entry name" value="GroES-like"/>
    <property type="match status" value="1"/>
</dbReference>
<dbReference type="EMBL" id="GGMR01011783">
    <property type="protein sequence ID" value="MBY24402.1"/>
    <property type="molecule type" value="Transcribed_RNA"/>
</dbReference>
<feature type="domain" description="Enoyl reductase (ER)" evidence="1">
    <location>
        <begin position="32"/>
        <end position="355"/>
    </location>
</feature>
<sequence>MKYITRIIHNIHVNHEMRNVRSKFTKAAVLKTAKEPLVLEDFKIADKLKEGQLRVSVKYCAVNMSDALICSGLSEIKPFLPYVPGFEIVGEVIESKATNADDEEEDISVGDRVLVLNKEIMGGFAEECIVDEKDVFGIPSELSYETAVSIGDSYATALIGLARRGNLKKDNTILVTAAAGGLGLAAVDIAANMCKAKVIGACRLEKNTSIVRDKGAFISFEIKSPESLCKRVLKETDGKGVDVVFDAVGGEIFPSALDCVGHEGKVIVAGFASLQLPQLNINELLRRPSFSLIGVSLNNYRKHSVRIYRQSVKDVLTMCKMGVITPNISETLKLDQVNEALEHFSTDKSSGKILLKIAD</sequence>
<dbReference type="GO" id="GO:0016491">
    <property type="term" value="F:oxidoreductase activity"/>
    <property type="evidence" value="ECO:0007669"/>
    <property type="project" value="InterPro"/>
</dbReference>
<dbReference type="InterPro" id="IPR013154">
    <property type="entry name" value="ADH-like_N"/>
</dbReference>
<dbReference type="GO" id="GO:0005739">
    <property type="term" value="C:mitochondrion"/>
    <property type="evidence" value="ECO:0007669"/>
    <property type="project" value="TreeGrafter"/>
</dbReference>
<dbReference type="AlphaFoldDB" id="A0A2S2P4Y1"/>